<dbReference type="PANTHER" id="PTHR12534">
    <property type="entry name" value="30S RIBOSOMAL PROTEIN S2 PROKARYOTIC AND ORGANELLAR"/>
    <property type="match status" value="1"/>
</dbReference>
<comment type="similarity">
    <text evidence="1 5 6">Belongs to the universal ribosomal protein uS2 family.</text>
</comment>
<dbReference type="Gene3D" id="1.10.287.610">
    <property type="entry name" value="Helix hairpin bin"/>
    <property type="match status" value="1"/>
</dbReference>
<organism evidence="7 8">
    <name type="scientific">Candidatus Uhrbacteria bacterium RIFCSPLOWO2_01_FULL_47_24</name>
    <dbReference type="NCBI Taxonomy" id="1802401"/>
    <lineage>
        <taxon>Bacteria</taxon>
        <taxon>Candidatus Uhriibacteriota</taxon>
    </lineage>
</organism>
<dbReference type="PANTHER" id="PTHR12534:SF0">
    <property type="entry name" value="SMALL RIBOSOMAL SUBUNIT PROTEIN US2M"/>
    <property type="match status" value="1"/>
</dbReference>
<reference evidence="7 8" key="1">
    <citation type="journal article" date="2016" name="Nat. Commun.">
        <title>Thousands of microbial genomes shed light on interconnected biogeochemical processes in an aquifer system.</title>
        <authorList>
            <person name="Anantharaman K."/>
            <person name="Brown C.T."/>
            <person name="Hug L.A."/>
            <person name="Sharon I."/>
            <person name="Castelle C.J."/>
            <person name="Probst A.J."/>
            <person name="Thomas B.C."/>
            <person name="Singh A."/>
            <person name="Wilkins M.J."/>
            <person name="Karaoz U."/>
            <person name="Brodie E.L."/>
            <person name="Williams K.H."/>
            <person name="Hubbard S.S."/>
            <person name="Banfield J.F."/>
        </authorList>
    </citation>
    <scope>NUCLEOTIDE SEQUENCE [LARGE SCALE GENOMIC DNA]</scope>
</reference>
<evidence type="ECO:0000256" key="4">
    <source>
        <dbReference type="ARBA" id="ARBA00035256"/>
    </source>
</evidence>
<protein>
    <recommendedName>
        <fullName evidence="4 5">Small ribosomal subunit protein uS2</fullName>
    </recommendedName>
</protein>
<evidence type="ECO:0000256" key="3">
    <source>
        <dbReference type="ARBA" id="ARBA00023274"/>
    </source>
</evidence>
<dbReference type="STRING" id="1802401.A3B21_01800"/>
<evidence type="ECO:0000256" key="2">
    <source>
        <dbReference type="ARBA" id="ARBA00022980"/>
    </source>
</evidence>
<evidence type="ECO:0000313" key="8">
    <source>
        <dbReference type="Proteomes" id="UP000176897"/>
    </source>
</evidence>
<dbReference type="InterPro" id="IPR018130">
    <property type="entry name" value="Ribosomal_uS2_CS"/>
</dbReference>
<name>A0A1F7UQW5_9BACT</name>
<accession>A0A1F7UQW5</accession>
<proteinExistence type="inferred from homology"/>
<dbReference type="GO" id="GO:0006412">
    <property type="term" value="P:translation"/>
    <property type="evidence" value="ECO:0007669"/>
    <property type="project" value="UniProtKB-UniRule"/>
</dbReference>
<sequence length="249" mass="27783">MSNTTPELLDLLKAGVHFGHKTSRWHPKMAPFIFGARGGVHLINLEKTREELARACEFVRALGREGKVLLFVGTKKQAAPLIKKYATEVGAPYVENRWLGGTITNWAELYKLIRKYLDLKGKQERGELGKYTKKEQLDFSKDIERMSQLVHGISTLTKLPDALFIVDIKHEETALAEANQKKIPIIALCDTNANPERVQYPIPGNDDAVKSIELVVKCIAQAYQEGKEEGKTSESSAQVNQVNQVVSVA</sequence>
<evidence type="ECO:0000256" key="5">
    <source>
        <dbReference type="HAMAP-Rule" id="MF_00291"/>
    </source>
</evidence>
<dbReference type="PROSITE" id="PS00962">
    <property type="entry name" value="RIBOSOMAL_S2_1"/>
    <property type="match status" value="1"/>
</dbReference>
<dbReference type="PROSITE" id="PS00963">
    <property type="entry name" value="RIBOSOMAL_S2_2"/>
    <property type="match status" value="1"/>
</dbReference>
<dbReference type="AlphaFoldDB" id="A0A1F7UQW5"/>
<evidence type="ECO:0000313" key="7">
    <source>
        <dbReference type="EMBL" id="OGL80088.1"/>
    </source>
</evidence>
<gene>
    <name evidence="5" type="primary">rpsB</name>
    <name evidence="7" type="ORF">A3B21_01800</name>
</gene>
<dbReference type="GO" id="GO:0015935">
    <property type="term" value="C:small ribosomal subunit"/>
    <property type="evidence" value="ECO:0007669"/>
    <property type="project" value="InterPro"/>
</dbReference>
<dbReference type="Pfam" id="PF00318">
    <property type="entry name" value="Ribosomal_S2"/>
    <property type="match status" value="1"/>
</dbReference>
<dbReference type="GO" id="GO:0003735">
    <property type="term" value="F:structural constituent of ribosome"/>
    <property type="evidence" value="ECO:0007669"/>
    <property type="project" value="InterPro"/>
</dbReference>
<evidence type="ECO:0000256" key="6">
    <source>
        <dbReference type="RuleBase" id="RU003631"/>
    </source>
</evidence>
<keyword evidence="3 5" id="KW-0687">Ribonucleoprotein</keyword>
<dbReference type="HAMAP" id="MF_00291_B">
    <property type="entry name" value="Ribosomal_uS2_B"/>
    <property type="match status" value="1"/>
</dbReference>
<dbReference type="NCBIfam" id="TIGR01011">
    <property type="entry name" value="rpsB_bact"/>
    <property type="match status" value="1"/>
</dbReference>
<dbReference type="CDD" id="cd01425">
    <property type="entry name" value="RPS2"/>
    <property type="match status" value="1"/>
</dbReference>
<dbReference type="Gene3D" id="3.40.50.10490">
    <property type="entry name" value="Glucose-6-phosphate isomerase like protein, domain 1"/>
    <property type="match status" value="1"/>
</dbReference>
<dbReference type="EMBL" id="MGEJ01000014">
    <property type="protein sequence ID" value="OGL80088.1"/>
    <property type="molecule type" value="Genomic_DNA"/>
</dbReference>
<dbReference type="InterPro" id="IPR001865">
    <property type="entry name" value="Ribosomal_uS2"/>
</dbReference>
<dbReference type="PRINTS" id="PR00395">
    <property type="entry name" value="RIBOSOMALS2"/>
</dbReference>
<keyword evidence="2 5" id="KW-0689">Ribosomal protein</keyword>
<comment type="caution">
    <text evidence="7">The sequence shown here is derived from an EMBL/GenBank/DDBJ whole genome shotgun (WGS) entry which is preliminary data.</text>
</comment>
<dbReference type="InterPro" id="IPR023591">
    <property type="entry name" value="Ribosomal_uS2_flav_dom_sf"/>
</dbReference>
<evidence type="ECO:0000256" key="1">
    <source>
        <dbReference type="ARBA" id="ARBA00006242"/>
    </source>
</evidence>
<dbReference type="SUPFAM" id="SSF52313">
    <property type="entry name" value="Ribosomal protein S2"/>
    <property type="match status" value="1"/>
</dbReference>
<dbReference type="InterPro" id="IPR005706">
    <property type="entry name" value="Ribosomal_uS2_bac/mit/plastid"/>
</dbReference>
<dbReference type="Proteomes" id="UP000176897">
    <property type="component" value="Unassembled WGS sequence"/>
</dbReference>